<dbReference type="GO" id="GO:0016787">
    <property type="term" value="F:hydrolase activity"/>
    <property type="evidence" value="ECO:0007669"/>
    <property type="project" value="UniProtKB-KW"/>
</dbReference>
<feature type="domain" description="PIN" evidence="5">
    <location>
        <begin position="12"/>
        <end position="93"/>
    </location>
</feature>
<keyword evidence="4" id="KW-0460">Magnesium</keyword>
<evidence type="ECO:0000259" key="5">
    <source>
        <dbReference type="Pfam" id="PF01850"/>
    </source>
</evidence>
<evidence type="ECO:0000313" key="7">
    <source>
        <dbReference type="Proteomes" id="UP000240542"/>
    </source>
</evidence>
<dbReference type="AlphaFoldDB" id="A0A2P8DIR0"/>
<comment type="caution">
    <text evidence="6">The sequence shown here is derived from an EMBL/GenBank/DDBJ whole genome shotgun (WGS) entry which is preliminary data.</text>
</comment>
<proteinExistence type="predicted"/>
<dbReference type="EMBL" id="PYGA01000009">
    <property type="protein sequence ID" value="PSK97110.1"/>
    <property type="molecule type" value="Genomic_DNA"/>
</dbReference>
<evidence type="ECO:0000256" key="3">
    <source>
        <dbReference type="ARBA" id="ARBA00022801"/>
    </source>
</evidence>
<gene>
    <name evidence="6" type="ORF">CLV63_109113</name>
</gene>
<evidence type="ECO:0000256" key="4">
    <source>
        <dbReference type="ARBA" id="ARBA00022842"/>
    </source>
</evidence>
<keyword evidence="2" id="KW-0479">Metal-binding</keyword>
<evidence type="ECO:0000313" key="6">
    <source>
        <dbReference type="EMBL" id="PSK97110.1"/>
    </source>
</evidence>
<dbReference type="Pfam" id="PF01850">
    <property type="entry name" value="PIN"/>
    <property type="match status" value="1"/>
</dbReference>
<dbReference type="SUPFAM" id="SSF88723">
    <property type="entry name" value="PIN domain-like"/>
    <property type="match status" value="1"/>
</dbReference>
<name>A0A2P8DIR0_9ACTN</name>
<dbReference type="GO" id="GO:0046872">
    <property type="term" value="F:metal ion binding"/>
    <property type="evidence" value="ECO:0007669"/>
    <property type="project" value="UniProtKB-KW"/>
</dbReference>
<accession>A0A2P8DIR0</accession>
<dbReference type="Proteomes" id="UP000240542">
    <property type="component" value="Unassembled WGS sequence"/>
</dbReference>
<keyword evidence="1" id="KW-0540">Nuclease</keyword>
<reference evidence="6 7" key="1">
    <citation type="submission" date="2018-03" db="EMBL/GenBank/DDBJ databases">
        <title>Genomic Encyclopedia of Archaeal and Bacterial Type Strains, Phase II (KMG-II): from individual species to whole genera.</title>
        <authorList>
            <person name="Goeker M."/>
        </authorList>
    </citation>
    <scope>NUCLEOTIDE SEQUENCE [LARGE SCALE GENOMIC DNA]</scope>
    <source>
        <strain evidence="6 7">DSM 45312</strain>
    </source>
</reference>
<protein>
    <recommendedName>
        <fullName evidence="5">PIN domain-containing protein</fullName>
    </recommendedName>
</protein>
<keyword evidence="3" id="KW-0378">Hydrolase</keyword>
<dbReference type="InterPro" id="IPR002716">
    <property type="entry name" value="PIN_dom"/>
</dbReference>
<organism evidence="6 7">
    <name type="scientific">Murinocardiopsis flavida</name>
    <dbReference type="NCBI Taxonomy" id="645275"/>
    <lineage>
        <taxon>Bacteria</taxon>
        <taxon>Bacillati</taxon>
        <taxon>Actinomycetota</taxon>
        <taxon>Actinomycetes</taxon>
        <taxon>Streptosporangiales</taxon>
        <taxon>Nocardiopsidaceae</taxon>
        <taxon>Murinocardiopsis</taxon>
    </lineage>
</organism>
<dbReference type="InterPro" id="IPR029060">
    <property type="entry name" value="PIN-like_dom_sf"/>
</dbReference>
<dbReference type="Gene3D" id="3.40.50.1010">
    <property type="entry name" value="5'-nuclease"/>
    <property type="match status" value="1"/>
</dbReference>
<evidence type="ECO:0000256" key="1">
    <source>
        <dbReference type="ARBA" id="ARBA00022722"/>
    </source>
</evidence>
<dbReference type="GO" id="GO:0004518">
    <property type="term" value="F:nuclease activity"/>
    <property type="evidence" value="ECO:0007669"/>
    <property type="project" value="UniProtKB-KW"/>
</dbReference>
<keyword evidence="7" id="KW-1185">Reference proteome</keyword>
<sequence>MAFLARANTEERRIVCCAATLIEAQHSKVKAAELSYARSLVSVEAVTEEIANEAVALLRAAGLHGHRHAIDAMVAATAMAQQGGVVLLTSDVDDMTALCGDRVAVVKV</sequence>
<evidence type="ECO:0000256" key="2">
    <source>
        <dbReference type="ARBA" id="ARBA00022723"/>
    </source>
</evidence>